<organism evidence="3 4">
    <name type="scientific">Clostridium yunnanense</name>
    <dbReference type="NCBI Taxonomy" id="2800325"/>
    <lineage>
        <taxon>Bacteria</taxon>
        <taxon>Bacillati</taxon>
        <taxon>Bacillota</taxon>
        <taxon>Clostridia</taxon>
        <taxon>Eubacteriales</taxon>
        <taxon>Clostridiaceae</taxon>
        <taxon>Clostridium</taxon>
    </lineage>
</organism>
<evidence type="ECO:0000313" key="3">
    <source>
        <dbReference type="EMBL" id="MBK1810715.1"/>
    </source>
</evidence>
<proteinExistence type="inferred from homology"/>
<dbReference type="EMBL" id="JAENHN010000027">
    <property type="protein sequence ID" value="MBK1810715.1"/>
    <property type="molecule type" value="Genomic_DNA"/>
</dbReference>
<dbReference type="InterPro" id="IPR026893">
    <property type="entry name" value="Tyr/Ser_Pase_IphP-type"/>
</dbReference>
<dbReference type="RefSeq" id="WP_200268228.1">
    <property type="nucleotide sequence ID" value="NZ_JAENHN010000027.1"/>
</dbReference>
<dbReference type="Proteomes" id="UP000596739">
    <property type="component" value="Unassembled WGS sequence"/>
</dbReference>
<evidence type="ECO:0000313" key="4">
    <source>
        <dbReference type="Proteomes" id="UP000596739"/>
    </source>
</evidence>
<protein>
    <submittedName>
        <fullName evidence="3">Tyrosine-protein phosphatase</fullName>
    </submittedName>
</protein>
<dbReference type="Gene3D" id="3.90.190.10">
    <property type="entry name" value="Protein tyrosine phosphatase superfamily"/>
    <property type="match status" value="1"/>
</dbReference>
<dbReference type="PANTHER" id="PTHR31126:SF1">
    <property type="entry name" value="TYROSINE SPECIFIC PROTEIN PHOSPHATASES DOMAIN-CONTAINING PROTEIN"/>
    <property type="match status" value="1"/>
</dbReference>
<comment type="caution">
    <text evidence="3">The sequence shown here is derived from an EMBL/GenBank/DDBJ whole genome shotgun (WGS) entry which is preliminary data.</text>
</comment>
<reference evidence="4" key="1">
    <citation type="submission" date="2021-01" db="EMBL/GenBank/DDBJ databases">
        <title>Genome public.</title>
        <authorList>
            <person name="Liu C."/>
            <person name="Sun Q."/>
        </authorList>
    </citation>
    <scope>NUCLEOTIDE SEQUENCE [LARGE SCALE GENOMIC DNA]</scope>
    <source>
        <strain evidence="4">YIM B02505</strain>
    </source>
</reference>
<gene>
    <name evidence="3" type="ORF">JHL18_08700</name>
</gene>
<dbReference type="Pfam" id="PF13350">
    <property type="entry name" value="Y_phosphatase3"/>
    <property type="match status" value="1"/>
</dbReference>
<comment type="similarity">
    <text evidence="1">Belongs to the protein-tyrosine phosphatase family.</text>
</comment>
<name>A0ABS1EN00_9CLOT</name>
<feature type="domain" description="Tyrosine specific protein phosphatases" evidence="2">
    <location>
        <begin position="110"/>
        <end position="174"/>
    </location>
</feature>
<dbReference type="PANTHER" id="PTHR31126">
    <property type="entry name" value="TYROSINE-PROTEIN PHOSPHATASE"/>
    <property type="match status" value="1"/>
</dbReference>
<dbReference type="PROSITE" id="PS50056">
    <property type="entry name" value="TYR_PHOSPHATASE_2"/>
    <property type="match status" value="1"/>
</dbReference>
<accession>A0ABS1EN00</accession>
<sequence>MRRFLLSNTLNTRDLGGYPIDNGRATAYKTFIRSDVPHKLSEEDIQLLLSNNITTIVDLRSDEETENKPCALKDHNDFEYYHSKIYGDGYLPASVEEVPLSYFEIVDEQKTILNTLRIFSKAKGGVLYHCTAGKDRTGVISALLLLLAGVSKTDILVDYQISQVYLNSMLQQYCKTNRNVDINIITPKMEHMEKFLDMFFDKYNSVEEYFSKIGLEDSEVMKLKEKLVGV</sequence>
<evidence type="ECO:0000259" key="2">
    <source>
        <dbReference type="PROSITE" id="PS50056"/>
    </source>
</evidence>
<dbReference type="InterPro" id="IPR000387">
    <property type="entry name" value="Tyr_Pase_dom"/>
</dbReference>
<dbReference type="SUPFAM" id="SSF52799">
    <property type="entry name" value="(Phosphotyrosine protein) phosphatases II"/>
    <property type="match status" value="1"/>
</dbReference>
<keyword evidence="4" id="KW-1185">Reference proteome</keyword>
<dbReference type="InterPro" id="IPR029021">
    <property type="entry name" value="Prot-tyrosine_phosphatase-like"/>
</dbReference>
<evidence type="ECO:0000256" key="1">
    <source>
        <dbReference type="ARBA" id="ARBA00009580"/>
    </source>
</evidence>